<evidence type="ECO:0000313" key="3">
    <source>
        <dbReference type="Proteomes" id="UP001175227"/>
    </source>
</evidence>
<dbReference type="EMBL" id="JAUEPR010000018">
    <property type="protein sequence ID" value="KAK0477055.1"/>
    <property type="molecule type" value="Genomic_DNA"/>
</dbReference>
<feature type="region of interest" description="Disordered" evidence="1">
    <location>
        <begin position="415"/>
        <end position="436"/>
    </location>
</feature>
<accession>A0AA39P3T0</accession>
<evidence type="ECO:0000313" key="2">
    <source>
        <dbReference type="EMBL" id="KAK0477055.1"/>
    </source>
</evidence>
<organism evidence="2 3">
    <name type="scientific">Armillaria novae-zelandiae</name>
    <dbReference type="NCBI Taxonomy" id="153914"/>
    <lineage>
        <taxon>Eukaryota</taxon>
        <taxon>Fungi</taxon>
        <taxon>Dikarya</taxon>
        <taxon>Basidiomycota</taxon>
        <taxon>Agaricomycotina</taxon>
        <taxon>Agaricomycetes</taxon>
        <taxon>Agaricomycetidae</taxon>
        <taxon>Agaricales</taxon>
        <taxon>Marasmiineae</taxon>
        <taxon>Physalacriaceae</taxon>
        <taxon>Armillaria</taxon>
    </lineage>
</organism>
<proteinExistence type="predicted"/>
<sequence>MPVCAIDQVDVIEEKRLMQKRQHLGFWKYENNAREDRKVLDSNYFQLETGLDRPVDVRPQDYMTFFPPQATHRAHSDYKCQETLVLGWFRRVLQLTATVRMTSEFHARQYYDDVSCDAYFGPSGILHSVPSNAIVVRDQVCFYQEPYDAFGSGRTMFQLIRNNHELIIWGPPVIALPNLMVQLQLIETLLGSIPFDDVRQATLYIAQDGRSRLIQQDEKQFQIPYLGGYRCIDESQLQATKWLQAGWKRALLDGAKPVGGWISTLGTTGFDYSNFGLSVKCVEEGARMASYKDRILVYDAFRKMQERHIYLLDGHNMEQSAVLIVDDKVRFVDMALKRWFSPNVFIYDRMIHDEQQLKQARQAHWRQVELFFDRIDTEASTSNRYRPCEYRLINVIPSPRMFSVVSAHPSVVFKRREKGRRRSSEPPSDTACDRPYMPGRVALARSHMITRESFIRRPGPHMIVSESSLSSLSASSTSYISSAEHTS</sequence>
<keyword evidence="3" id="KW-1185">Reference proteome</keyword>
<dbReference type="AlphaFoldDB" id="A0AA39P3T0"/>
<gene>
    <name evidence="2" type="ORF">IW261DRAFT_1421264</name>
</gene>
<comment type="caution">
    <text evidence="2">The sequence shown here is derived from an EMBL/GenBank/DDBJ whole genome shotgun (WGS) entry which is preliminary data.</text>
</comment>
<name>A0AA39P3T0_9AGAR</name>
<evidence type="ECO:0000256" key="1">
    <source>
        <dbReference type="SAM" id="MobiDB-lite"/>
    </source>
</evidence>
<dbReference type="Proteomes" id="UP001175227">
    <property type="component" value="Unassembled WGS sequence"/>
</dbReference>
<reference evidence="2" key="1">
    <citation type="submission" date="2023-06" db="EMBL/GenBank/DDBJ databases">
        <authorList>
            <consortium name="Lawrence Berkeley National Laboratory"/>
            <person name="Ahrendt S."/>
            <person name="Sahu N."/>
            <person name="Indic B."/>
            <person name="Wong-Bajracharya J."/>
            <person name="Merenyi Z."/>
            <person name="Ke H.-M."/>
            <person name="Monk M."/>
            <person name="Kocsube S."/>
            <person name="Drula E."/>
            <person name="Lipzen A."/>
            <person name="Balint B."/>
            <person name="Henrissat B."/>
            <person name="Andreopoulos B."/>
            <person name="Martin F.M."/>
            <person name="Harder C.B."/>
            <person name="Rigling D."/>
            <person name="Ford K.L."/>
            <person name="Foster G.D."/>
            <person name="Pangilinan J."/>
            <person name="Papanicolaou A."/>
            <person name="Barry K."/>
            <person name="LaButti K."/>
            <person name="Viragh M."/>
            <person name="Koriabine M."/>
            <person name="Yan M."/>
            <person name="Riley R."/>
            <person name="Champramary S."/>
            <person name="Plett K.L."/>
            <person name="Tsai I.J."/>
            <person name="Slot J."/>
            <person name="Sipos G."/>
            <person name="Plett J."/>
            <person name="Nagy L.G."/>
            <person name="Grigoriev I.V."/>
        </authorList>
    </citation>
    <scope>NUCLEOTIDE SEQUENCE</scope>
    <source>
        <strain evidence="2">ICMP 16352</strain>
    </source>
</reference>
<protein>
    <submittedName>
        <fullName evidence="2">Uncharacterized protein</fullName>
    </submittedName>
</protein>